<accession>J9PU03</accession>
<dbReference type="KEGG" id="vg:14011635"/>
<gene>
    <name evidence="1" type="ORF">BCD7_0116</name>
</gene>
<proteinExistence type="predicted"/>
<dbReference type="Proteomes" id="UP000006298">
    <property type="component" value="Segment"/>
</dbReference>
<dbReference type="RefSeq" id="YP_007005967.1">
    <property type="nucleotide sequence ID" value="NC_019515.1"/>
</dbReference>
<dbReference type="EMBL" id="JN712910">
    <property type="protein sequence ID" value="AEZ50563.1"/>
    <property type="molecule type" value="Genomic_DNA"/>
</dbReference>
<dbReference type="GeneID" id="14011635"/>
<evidence type="ECO:0000313" key="2">
    <source>
        <dbReference type="Proteomes" id="UP000006298"/>
    </source>
</evidence>
<protein>
    <submittedName>
        <fullName evidence="1">Uncharacterized protein</fullName>
    </submittedName>
</protein>
<organism evidence="1 2">
    <name type="scientific">Bacillus phage BCD7</name>
    <dbReference type="NCBI Taxonomy" id="1136534"/>
    <lineage>
        <taxon>Viruses</taxon>
        <taxon>Duplodnaviria</taxon>
        <taxon>Heunggongvirae</taxon>
        <taxon>Uroviricota</taxon>
        <taxon>Caudoviricetes</taxon>
        <taxon>Becedseptimavirus</taxon>
        <taxon>Becedseptimavirus BCD7</taxon>
    </lineage>
</organism>
<sequence>MAKSEDKIEKELKTSIEKKKISSKKVKDFLKRYYDGDPTMTCPVGCKATCQEECYIEIHKALVSDEGKQQAFQTLYNRFGEKHCCGKLTQKLERGTNYCTVCGKEHK</sequence>
<name>J9PU03_9CAUD</name>
<evidence type="ECO:0000313" key="1">
    <source>
        <dbReference type="EMBL" id="AEZ50563.1"/>
    </source>
</evidence>
<reference evidence="1 2" key="1">
    <citation type="submission" date="2011-09" db="EMBL/GenBank/DDBJ databases">
        <title>Complete Genome Sequence of Bacillus cereus Bacteriophage BCD7.</title>
        <authorList>
            <person name="Lee J.-H."/>
            <person name="Shin H."/>
            <person name="Son B."/>
            <person name="Ryu S."/>
        </authorList>
    </citation>
    <scope>NUCLEOTIDE SEQUENCE [LARGE SCALE GENOMIC DNA]</scope>
</reference>
<keyword evidence="2" id="KW-1185">Reference proteome</keyword>